<protein>
    <submittedName>
        <fullName evidence="1">Uncharacterized protein</fullName>
    </submittedName>
</protein>
<dbReference type="EMBL" id="LAZR01000286">
    <property type="protein sequence ID" value="KKN77010.1"/>
    <property type="molecule type" value="Genomic_DNA"/>
</dbReference>
<evidence type="ECO:0000313" key="1">
    <source>
        <dbReference type="EMBL" id="KKN77010.1"/>
    </source>
</evidence>
<reference evidence="1" key="1">
    <citation type="journal article" date="2015" name="Nature">
        <title>Complex archaea that bridge the gap between prokaryotes and eukaryotes.</title>
        <authorList>
            <person name="Spang A."/>
            <person name="Saw J.H."/>
            <person name="Jorgensen S.L."/>
            <person name="Zaremba-Niedzwiedzka K."/>
            <person name="Martijn J."/>
            <person name="Lind A.E."/>
            <person name="van Eijk R."/>
            <person name="Schleper C."/>
            <person name="Guy L."/>
            <person name="Ettema T.J."/>
        </authorList>
    </citation>
    <scope>NUCLEOTIDE SEQUENCE</scope>
</reference>
<sequence>MNKQLTTLLKSYQVSAKWLNMGTWTKEKYNNLLELVEKEDIKITKRTLEDIPSTTLLKISWNYGQMRTIRFSSFMDIERDLVNLLAQKSIYLGDKFKIQHRLRNYSN</sequence>
<accession>A0A0F9T710</accession>
<proteinExistence type="predicted"/>
<gene>
    <name evidence="1" type="ORF">LCGC14_0365020</name>
</gene>
<name>A0A0F9T710_9ZZZZ</name>
<organism evidence="1">
    <name type="scientific">marine sediment metagenome</name>
    <dbReference type="NCBI Taxonomy" id="412755"/>
    <lineage>
        <taxon>unclassified sequences</taxon>
        <taxon>metagenomes</taxon>
        <taxon>ecological metagenomes</taxon>
    </lineage>
</organism>
<comment type="caution">
    <text evidence="1">The sequence shown here is derived from an EMBL/GenBank/DDBJ whole genome shotgun (WGS) entry which is preliminary data.</text>
</comment>
<dbReference type="AlphaFoldDB" id="A0A0F9T710"/>